<dbReference type="RefSeq" id="XP_066721858.1">
    <property type="nucleotide sequence ID" value="XM_066853717.1"/>
</dbReference>
<sequence length="175" mass="18704">MYPRSITSVVAAAVLAVSAAESSASQTTDSTDLPKITTGPDEISPECYAEVFKKVFIYRQEPSGALGDVIQKSSLFAAANIPTSECALLGKIPATLHEEYFTFESSRSEWWKSRRRTDFSKWASTCTGTFPTTAGPGDGPVVTPYQSHSAFLDTYVPGSATTCEGVTRGPTGFVP</sequence>
<reference evidence="2 3" key="1">
    <citation type="submission" date="2023-01" db="EMBL/GenBank/DDBJ databases">
        <title>Analysis of 21 Apiospora genomes using comparative genomics revels a genus with tremendous synthesis potential of carbohydrate active enzymes and secondary metabolites.</title>
        <authorList>
            <person name="Sorensen T."/>
        </authorList>
    </citation>
    <scope>NUCLEOTIDE SEQUENCE [LARGE SCALE GENOMIC DNA]</scope>
    <source>
        <strain evidence="2 3">CBS 135458</strain>
    </source>
</reference>
<protein>
    <submittedName>
        <fullName evidence="2">Uncharacterized protein</fullName>
    </submittedName>
</protein>
<feature type="chain" id="PRO_5047324979" evidence="1">
    <location>
        <begin position="25"/>
        <end position="175"/>
    </location>
</feature>
<evidence type="ECO:0000256" key="1">
    <source>
        <dbReference type="SAM" id="SignalP"/>
    </source>
</evidence>
<keyword evidence="3" id="KW-1185">Reference proteome</keyword>
<dbReference type="EMBL" id="JAQQWL010000002">
    <property type="protein sequence ID" value="KAK8087334.1"/>
    <property type="molecule type" value="Genomic_DNA"/>
</dbReference>
<evidence type="ECO:0000313" key="2">
    <source>
        <dbReference type="EMBL" id="KAK8087334.1"/>
    </source>
</evidence>
<proteinExistence type="predicted"/>
<dbReference type="GeneID" id="92086780"/>
<name>A0ABR1WW33_9PEZI</name>
<evidence type="ECO:0000313" key="3">
    <source>
        <dbReference type="Proteomes" id="UP001480595"/>
    </source>
</evidence>
<dbReference type="Proteomes" id="UP001480595">
    <property type="component" value="Unassembled WGS sequence"/>
</dbReference>
<keyword evidence="1" id="KW-0732">Signal</keyword>
<organism evidence="2 3">
    <name type="scientific">Apiospora phragmitis</name>
    <dbReference type="NCBI Taxonomy" id="2905665"/>
    <lineage>
        <taxon>Eukaryota</taxon>
        <taxon>Fungi</taxon>
        <taxon>Dikarya</taxon>
        <taxon>Ascomycota</taxon>
        <taxon>Pezizomycotina</taxon>
        <taxon>Sordariomycetes</taxon>
        <taxon>Xylariomycetidae</taxon>
        <taxon>Amphisphaeriales</taxon>
        <taxon>Apiosporaceae</taxon>
        <taxon>Apiospora</taxon>
    </lineage>
</organism>
<feature type="signal peptide" evidence="1">
    <location>
        <begin position="1"/>
        <end position="24"/>
    </location>
</feature>
<accession>A0ABR1WW33</accession>
<gene>
    <name evidence="2" type="ORF">PG994_002308</name>
</gene>
<comment type="caution">
    <text evidence="2">The sequence shown here is derived from an EMBL/GenBank/DDBJ whole genome shotgun (WGS) entry which is preliminary data.</text>
</comment>